<dbReference type="Proteomes" id="UP001153069">
    <property type="component" value="Unassembled WGS sequence"/>
</dbReference>
<reference evidence="2" key="1">
    <citation type="submission" date="2020-06" db="EMBL/GenBank/DDBJ databases">
        <authorList>
            <consortium name="Plant Systems Biology data submission"/>
        </authorList>
    </citation>
    <scope>NUCLEOTIDE SEQUENCE</scope>
    <source>
        <strain evidence="2">D6</strain>
    </source>
</reference>
<accession>A0A9N8H7H1</accession>
<proteinExistence type="predicted"/>
<dbReference type="AlphaFoldDB" id="A0A9N8H7H1"/>
<evidence type="ECO:0000256" key="1">
    <source>
        <dbReference type="SAM" id="MobiDB-lite"/>
    </source>
</evidence>
<protein>
    <submittedName>
        <fullName evidence="2">Uncharacterized protein</fullName>
    </submittedName>
</protein>
<evidence type="ECO:0000313" key="3">
    <source>
        <dbReference type="Proteomes" id="UP001153069"/>
    </source>
</evidence>
<keyword evidence="3" id="KW-1185">Reference proteome</keyword>
<name>A0A9N8H7H1_9STRA</name>
<gene>
    <name evidence="2" type="ORF">SEMRO_204_G085870.1</name>
</gene>
<evidence type="ECO:0000313" key="2">
    <source>
        <dbReference type="EMBL" id="CAB9504653.1"/>
    </source>
</evidence>
<comment type="caution">
    <text evidence="2">The sequence shown here is derived from an EMBL/GenBank/DDBJ whole genome shotgun (WGS) entry which is preliminary data.</text>
</comment>
<dbReference type="EMBL" id="CAICTM010000203">
    <property type="protein sequence ID" value="CAB9504653.1"/>
    <property type="molecule type" value="Genomic_DNA"/>
</dbReference>
<sequence length="104" mass="12510">MPRVTFSENEVASVQTYQRLDWEHAQELFYQPEDYIQFRAEYRAFKAQKARKERLARMTYMTAQARNELQNRNQLKMTVLPPSSLNQQPMRRQPRQPRGFALMA</sequence>
<organism evidence="2 3">
    <name type="scientific">Seminavis robusta</name>
    <dbReference type="NCBI Taxonomy" id="568900"/>
    <lineage>
        <taxon>Eukaryota</taxon>
        <taxon>Sar</taxon>
        <taxon>Stramenopiles</taxon>
        <taxon>Ochrophyta</taxon>
        <taxon>Bacillariophyta</taxon>
        <taxon>Bacillariophyceae</taxon>
        <taxon>Bacillariophycidae</taxon>
        <taxon>Naviculales</taxon>
        <taxon>Naviculaceae</taxon>
        <taxon>Seminavis</taxon>
    </lineage>
</organism>
<feature type="region of interest" description="Disordered" evidence="1">
    <location>
        <begin position="80"/>
        <end position="104"/>
    </location>
</feature>